<dbReference type="Gene3D" id="1.10.10.10">
    <property type="entry name" value="Winged helix-like DNA-binding domain superfamily/Winged helix DNA-binding domain"/>
    <property type="match status" value="1"/>
</dbReference>
<keyword evidence="5" id="KW-0804">Transcription</keyword>
<dbReference type="Gene3D" id="3.40.50.2300">
    <property type="match status" value="1"/>
</dbReference>
<evidence type="ECO:0000256" key="6">
    <source>
        <dbReference type="PROSITE-ProRule" id="PRU00169"/>
    </source>
</evidence>
<dbReference type="GO" id="GO:0000156">
    <property type="term" value="F:phosphorelay response regulator activity"/>
    <property type="evidence" value="ECO:0007669"/>
    <property type="project" value="TreeGrafter"/>
</dbReference>
<dbReference type="InterPro" id="IPR036388">
    <property type="entry name" value="WH-like_DNA-bd_sf"/>
</dbReference>
<evidence type="ECO:0000313" key="10">
    <source>
        <dbReference type="EMBL" id="QTD51719.1"/>
    </source>
</evidence>
<feature type="domain" description="Response regulatory" evidence="8">
    <location>
        <begin position="2"/>
        <end position="116"/>
    </location>
</feature>
<dbReference type="FunFam" id="3.40.50.2300:FF:000001">
    <property type="entry name" value="DNA-binding response regulator PhoB"/>
    <property type="match status" value="1"/>
</dbReference>
<dbReference type="InterPro" id="IPR039420">
    <property type="entry name" value="WalR-like"/>
</dbReference>
<dbReference type="SMART" id="SM00448">
    <property type="entry name" value="REC"/>
    <property type="match status" value="1"/>
</dbReference>
<reference evidence="10" key="1">
    <citation type="submission" date="2021-03" db="EMBL/GenBank/DDBJ databases">
        <title>Acanthopleuribacteraceae sp. M133.</title>
        <authorList>
            <person name="Wang G."/>
        </authorList>
    </citation>
    <scope>NUCLEOTIDE SEQUENCE</scope>
    <source>
        <strain evidence="10">M133</strain>
    </source>
</reference>
<dbReference type="InterPro" id="IPR011006">
    <property type="entry name" value="CheY-like_superfamily"/>
</dbReference>
<sequence>MRVLIVEDDRRTCEFLEKGFHQEGFSIEKAFDGAEGLFLACNHGFDVILMDVMLPKMDGITVIKRLRQRLIETPVLLLSARGAVDDRIEGLRAGGDDYLVKPFSFAELVARMESLVRRATKAEHSPILTIGEITVDQSRHTVYVHEQELHLQPREFLLLVYLMKNEGRVLSKTMILDHVWGINFDPQTNVVESRISKLRRKITEISGTNRIKTVRGLGYKFCEPGT</sequence>
<keyword evidence="2" id="KW-0902">Two-component regulatory system</keyword>
<dbReference type="Gene3D" id="6.10.250.690">
    <property type="match status" value="1"/>
</dbReference>
<dbReference type="PANTHER" id="PTHR48111:SF76">
    <property type="entry name" value="TWO-COMPONENT RESPONSE REGULATOR"/>
    <property type="match status" value="1"/>
</dbReference>
<keyword evidence="11" id="KW-1185">Reference proteome</keyword>
<dbReference type="PROSITE" id="PS51755">
    <property type="entry name" value="OMPR_PHOB"/>
    <property type="match status" value="1"/>
</dbReference>
<dbReference type="PROSITE" id="PS50110">
    <property type="entry name" value="RESPONSE_REGULATORY"/>
    <property type="match status" value="1"/>
</dbReference>
<keyword evidence="4 7" id="KW-0238">DNA-binding</keyword>
<dbReference type="InterPro" id="IPR001867">
    <property type="entry name" value="OmpR/PhoB-type_DNA-bd"/>
</dbReference>
<dbReference type="InterPro" id="IPR001789">
    <property type="entry name" value="Sig_transdc_resp-reg_receiver"/>
</dbReference>
<dbReference type="SMART" id="SM00862">
    <property type="entry name" value="Trans_reg_C"/>
    <property type="match status" value="1"/>
</dbReference>
<name>A0A8A4TP21_SULCO</name>
<evidence type="ECO:0000259" key="9">
    <source>
        <dbReference type="PROSITE" id="PS51755"/>
    </source>
</evidence>
<dbReference type="Pfam" id="PF00486">
    <property type="entry name" value="Trans_reg_C"/>
    <property type="match status" value="1"/>
</dbReference>
<proteinExistence type="predicted"/>
<dbReference type="KEGG" id="scor:J3U87_04550"/>
<evidence type="ECO:0000256" key="2">
    <source>
        <dbReference type="ARBA" id="ARBA00023012"/>
    </source>
</evidence>
<dbReference type="GO" id="GO:0032993">
    <property type="term" value="C:protein-DNA complex"/>
    <property type="evidence" value="ECO:0007669"/>
    <property type="project" value="TreeGrafter"/>
</dbReference>
<evidence type="ECO:0000256" key="7">
    <source>
        <dbReference type="PROSITE-ProRule" id="PRU01091"/>
    </source>
</evidence>
<accession>A0A8A4TP21</accession>
<evidence type="ECO:0000256" key="1">
    <source>
        <dbReference type="ARBA" id="ARBA00022553"/>
    </source>
</evidence>
<dbReference type="Pfam" id="PF00072">
    <property type="entry name" value="Response_reg"/>
    <property type="match status" value="1"/>
</dbReference>
<dbReference type="GO" id="GO:0005829">
    <property type="term" value="C:cytosol"/>
    <property type="evidence" value="ECO:0007669"/>
    <property type="project" value="TreeGrafter"/>
</dbReference>
<evidence type="ECO:0000259" key="8">
    <source>
        <dbReference type="PROSITE" id="PS50110"/>
    </source>
</evidence>
<dbReference type="EMBL" id="CP071793">
    <property type="protein sequence ID" value="QTD51719.1"/>
    <property type="molecule type" value="Genomic_DNA"/>
</dbReference>
<dbReference type="Proteomes" id="UP000663929">
    <property type="component" value="Chromosome"/>
</dbReference>
<dbReference type="GO" id="GO:0006355">
    <property type="term" value="P:regulation of DNA-templated transcription"/>
    <property type="evidence" value="ECO:0007669"/>
    <property type="project" value="InterPro"/>
</dbReference>
<dbReference type="FunFam" id="1.10.10.10:FF:000005">
    <property type="entry name" value="Two-component system response regulator"/>
    <property type="match status" value="1"/>
</dbReference>
<evidence type="ECO:0000256" key="3">
    <source>
        <dbReference type="ARBA" id="ARBA00023015"/>
    </source>
</evidence>
<dbReference type="SUPFAM" id="SSF52172">
    <property type="entry name" value="CheY-like"/>
    <property type="match status" value="1"/>
</dbReference>
<feature type="domain" description="OmpR/PhoB-type" evidence="9">
    <location>
        <begin position="125"/>
        <end position="223"/>
    </location>
</feature>
<evidence type="ECO:0000313" key="11">
    <source>
        <dbReference type="Proteomes" id="UP000663929"/>
    </source>
</evidence>
<dbReference type="PANTHER" id="PTHR48111">
    <property type="entry name" value="REGULATOR OF RPOS"/>
    <property type="match status" value="1"/>
</dbReference>
<organism evidence="10 11">
    <name type="scientific">Sulfidibacter corallicola</name>
    <dbReference type="NCBI Taxonomy" id="2818388"/>
    <lineage>
        <taxon>Bacteria</taxon>
        <taxon>Pseudomonadati</taxon>
        <taxon>Acidobacteriota</taxon>
        <taxon>Holophagae</taxon>
        <taxon>Acanthopleuribacterales</taxon>
        <taxon>Acanthopleuribacteraceae</taxon>
        <taxon>Sulfidibacter</taxon>
    </lineage>
</organism>
<keyword evidence="3" id="KW-0805">Transcription regulation</keyword>
<dbReference type="GO" id="GO:0000976">
    <property type="term" value="F:transcription cis-regulatory region binding"/>
    <property type="evidence" value="ECO:0007669"/>
    <property type="project" value="TreeGrafter"/>
</dbReference>
<feature type="DNA-binding region" description="OmpR/PhoB-type" evidence="7">
    <location>
        <begin position="125"/>
        <end position="223"/>
    </location>
</feature>
<feature type="modified residue" description="4-aspartylphosphate" evidence="6">
    <location>
        <position position="51"/>
    </location>
</feature>
<gene>
    <name evidence="10" type="ORF">J3U87_04550</name>
</gene>
<protein>
    <submittedName>
        <fullName evidence="10">Response regulator transcription factor</fullName>
    </submittedName>
</protein>
<dbReference type="CDD" id="cd00383">
    <property type="entry name" value="trans_reg_C"/>
    <property type="match status" value="1"/>
</dbReference>
<dbReference type="RefSeq" id="WP_237381845.1">
    <property type="nucleotide sequence ID" value="NZ_CP071793.1"/>
</dbReference>
<evidence type="ECO:0000256" key="5">
    <source>
        <dbReference type="ARBA" id="ARBA00023163"/>
    </source>
</evidence>
<dbReference type="AlphaFoldDB" id="A0A8A4TP21"/>
<evidence type="ECO:0000256" key="4">
    <source>
        <dbReference type="ARBA" id="ARBA00023125"/>
    </source>
</evidence>
<keyword evidence="1 6" id="KW-0597">Phosphoprotein</keyword>